<sequence length="130" mass="14962">MILHDTINSHLSEMDKKNIDYYMSLPYNHLIQPVTDESGSYYYGRVLELDGCQSTGETFEEAYASLREAMRSWLEVKIEYGDPIPDPAGDEDYSGKFILRIPKSLHKRLAIEAQQEGVSLNQYAMYKLSK</sequence>
<gene>
    <name evidence="1" type="ORF">LJD61_06415</name>
</gene>
<dbReference type="InterPro" id="IPR035069">
    <property type="entry name" value="TTHA1013/TTHA0281-like"/>
</dbReference>
<name>A0ABT1ND54_9FIRM</name>
<evidence type="ECO:0000313" key="1">
    <source>
        <dbReference type="EMBL" id="MCQ1529182.1"/>
    </source>
</evidence>
<keyword evidence="2" id="KW-1185">Reference proteome</keyword>
<dbReference type="InterPro" id="IPR013321">
    <property type="entry name" value="Arc_rbn_hlx_hlx"/>
</dbReference>
<dbReference type="Pfam" id="PF05534">
    <property type="entry name" value="HicB"/>
    <property type="match status" value="1"/>
</dbReference>
<comment type="caution">
    <text evidence="1">The sequence shown here is derived from an EMBL/GenBank/DDBJ whole genome shotgun (WGS) entry which is preliminary data.</text>
</comment>
<dbReference type="EMBL" id="JAJEKE010000004">
    <property type="protein sequence ID" value="MCQ1529182.1"/>
    <property type="molecule type" value="Genomic_DNA"/>
</dbReference>
<dbReference type="SUPFAM" id="SSF143100">
    <property type="entry name" value="TTHA1013/TTHA0281-like"/>
    <property type="match status" value="1"/>
</dbReference>
<dbReference type="InterPro" id="IPR010985">
    <property type="entry name" value="Ribbon_hlx_hlx"/>
</dbReference>
<dbReference type="Gene3D" id="3.30.160.250">
    <property type="match status" value="1"/>
</dbReference>
<reference evidence="1 2" key="1">
    <citation type="submission" date="2021-10" db="EMBL/GenBank/DDBJ databases">
        <title>Lutispora strain m25 sp. nov., a thermophilic, non-spore-forming bacterium isolated from a lab-scale methanogenic bioreactor digesting anaerobic sludge.</title>
        <authorList>
            <person name="El Houari A."/>
            <person name="Mcdonald J."/>
        </authorList>
    </citation>
    <scope>NUCLEOTIDE SEQUENCE [LARGE SCALE GENOMIC DNA]</scope>
    <source>
        <strain evidence="2">m25</strain>
    </source>
</reference>
<evidence type="ECO:0000313" key="2">
    <source>
        <dbReference type="Proteomes" id="UP001651880"/>
    </source>
</evidence>
<accession>A0ABT1ND54</accession>
<dbReference type="Pfam" id="PF21748">
    <property type="entry name" value="UPF0150"/>
    <property type="match status" value="1"/>
</dbReference>
<organism evidence="1 2">
    <name type="scientific">Lutispora saccharofermentans</name>
    <dbReference type="NCBI Taxonomy" id="3024236"/>
    <lineage>
        <taxon>Bacteria</taxon>
        <taxon>Bacillati</taxon>
        <taxon>Bacillota</taxon>
        <taxon>Clostridia</taxon>
        <taxon>Lutisporales</taxon>
        <taxon>Lutisporaceae</taxon>
        <taxon>Lutispora</taxon>
    </lineage>
</organism>
<protein>
    <submittedName>
        <fullName evidence="1">Type II toxin-antitoxin system HicB family antitoxin</fullName>
    </submittedName>
</protein>
<dbReference type="Proteomes" id="UP001651880">
    <property type="component" value="Unassembled WGS sequence"/>
</dbReference>
<dbReference type="InterPro" id="IPR049389">
    <property type="entry name" value="TTHA0281-like"/>
</dbReference>
<proteinExistence type="predicted"/>
<dbReference type="SUPFAM" id="SSF47598">
    <property type="entry name" value="Ribbon-helix-helix"/>
    <property type="match status" value="1"/>
</dbReference>
<dbReference type="Gene3D" id="1.10.1220.10">
    <property type="entry name" value="Met repressor-like"/>
    <property type="match status" value="1"/>
</dbReference>
<dbReference type="InterPro" id="IPR008651">
    <property type="entry name" value="Uncharacterised_HicB"/>
</dbReference>